<feature type="compositionally biased region" description="Low complexity" evidence="10">
    <location>
        <begin position="270"/>
        <end position="287"/>
    </location>
</feature>
<comment type="similarity">
    <text evidence="2">Belongs to the membrane-bound acyltransferase family. Sterol o-acyltransferase subfamily.</text>
</comment>
<feature type="transmembrane region" description="Helical" evidence="11">
    <location>
        <begin position="401"/>
        <end position="423"/>
    </location>
</feature>
<dbReference type="GO" id="GO:0016787">
    <property type="term" value="F:hydrolase activity"/>
    <property type="evidence" value="ECO:0007669"/>
    <property type="project" value="InterPro"/>
</dbReference>
<keyword evidence="6 11" id="KW-1133">Transmembrane helix</keyword>
<dbReference type="InterPro" id="IPR002925">
    <property type="entry name" value="Dienelactn_hydro"/>
</dbReference>
<evidence type="ECO:0000256" key="6">
    <source>
        <dbReference type="ARBA" id="ARBA00022989"/>
    </source>
</evidence>
<protein>
    <submittedName>
        <fullName evidence="13">Sterol O-acyltransferase</fullName>
    </submittedName>
</protein>
<dbReference type="Proteomes" id="UP001213681">
    <property type="component" value="Unassembled WGS sequence"/>
</dbReference>
<keyword evidence="4 11" id="KW-0812">Transmembrane</keyword>
<dbReference type="EMBL" id="JAPVEA010000008">
    <property type="protein sequence ID" value="KAJ5438400.1"/>
    <property type="molecule type" value="Genomic_DNA"/>
</dbReference>
<evidence type="ECO:0000256" key="5">
    <source>
        <dbReference type="ARBA" id="ARBA00022824"/>
    </source>
</evidence>
<feature type="region of interest" description="Disordered" evidence="10">
    <location>
        <begin position="267"/>
        <end position="304"/>
    </location>
</feature>
<dbReference type="Gene3D" id="3.40.50.1820">
    <property type="entry name" value="alpha/beta hydrolase"/>
    <property type="match status" value="1"/>
</dbReference>
<keyword evidence="5" id="KW-0256">Endoplasmic reticulum</keyword>
<dbReference type="InterPro" id="IPR004299">
    <property type="entry name" value="MBOAT_fam"/>
</dbReference>
<feature type="compositionally biased region" description="Basic and acidic residues" evidence="10">
    <location>
        <begin position="1"/>
        <end position="11"/>
    </location>
</feature>
<dbReference type="GeneID" id="81603023"/>
<dbReference type="InterPro" id="IPR014371">
    <property type="entry name" value="Oat_ACAT_DAG_ARE"/>
</dbReference>
<feature type="transmembrane region" description="Helical" evidence="11">
    <location>
        <begin position="159"/>
        <end position="183"/>
    </location>
</feature>
<keyword evidence="7 11" id="KW-0472">Membrane</keyword>
<dbReference type="GO" id="GO:0017000">
    <property type="term" value="P:antibiotic biosynthetic process"/>
    <property type="evidence" value="ECO:0007669"/>
    <property type="project" value="UniProtKB-ARBA"/>
</dbReference>
<keyword evidence="14" id="KW-1185">Reference proteome</keyword>
<dbReference type="GO" id="GO:0072330">
    <property type="term" value="P:monocarboxylic acid biosynthetic process"/>
    <property type="evidence" value="ECO:0007669"/>
    <property type="project" value="UniProtKB-ARBA"/>
</dbReference>
<keyword evidence="3" id="KW-0808">Transferase</keyword>
<evidence type="ECO:0000259" key="12">
    <source>
        <dbReference type="Pfam" id="PF01738"/>
    </source>
</evidence>
<evidence type="ECO:0000256" key="7">
    <source>
        <dbReference type="ARBA" id="ARBA00023136"/>
    </source>
</evidence>
<accession>A0AAD6FYD7</accession>
<evidence type="ECO:0000256" key="8">
    <source>
        <dbReference type="ARBA" id="ARBA00023315"/>
    </source>
</evidence>
<keyword evidence="8" id="KW-0012">Acyltransferase</keyword>
<organism evidence="13 14">
    <name type="scientific">Penicillium daleae</name>
    <dbReference type="NCBI Taxonomy" id="63821"/>
    <lineage>
        <taxon>Eukaryota</taxon>
        <taxon>Fungi</taxon>
        <taxon>Dikarya</taxon>
        <taxon>Ascomycota</taxon>
        <taxon>Pezizomycotina</taxon>
        <taxon>Eurotiomycetes</taxon>
        <taxon>Eurotiomycetidae</taxon>
        <taxon>Eurotiales</taxon>
        <taxon>Aspergillaceae</taxon>
        <taxon>Penicillium</taxon>
    </lineage>
</organism>
<dbReference type="GO" id="GO:0034737">
    <property type="term" value="F:ergosterol O-acyltransferase activity"/>
    <property type="evidence" value="ECO:0007669"/>
    <property type="project" value="TreeGrafter"/>
</dbReference>
<dbReference type="GO" id="GO:0008204">
    <property type="term" value="P:ergosterol metabolic process"/>
    <property type="evidence" value="ECO:0007669"/>
    <property type="project" value="TreeGrafter"/>
</dbReference>
<evidence type="ECO:0000313" key="13">
    <source>
        <dbReference type="EMBL" id="KAJ5438400.1"/>
    </source>
</evidence>
<dbReference type="InterPro" id="IPR029058">
    <property type="entry name" value="AB_hydrolase_fold"/>
</dbReference>
<evidence type="ECO:0000256" key="9">
    <source>
        <dbReference type="ARBA" id="ARBA00023568"/>
    </source>
</evidence>
<comment type="caution">
    <text evidence="13">The sequence shown here is derived from an EMBL/GenBank/DDBJ whole genome shotgun (WGS) entry which is preliminary data.</text>
</comment>
<dbReference type="AlphaFoldDB" id="A0AAD6FYD7"/>
<evidence type="ECO:0000256" key="3">
    <source>
        <dbReference type="ARBA" id="ARBA00022679"/>
    </source>
</evidence>
<evidence type="ECO:0000256" key="1">
    <source>
        <dbReference type="ARBA" id="ARBA00004477"/>
    </source>
</evidence>
<reference evidence="13" key="1">
    <citation type="submission" date="2022-12" db="EMBL/GenBank/DDBJ databases">
        <authorList>
            <person name="Petersen C."/>
        </authorList>
    </citation>
    <scope>NUCLEOTIDE SEQUENCE</scope>
    <source>
        <strain evidence="13">IBT 16125</strain>
    </source>
</reference>
<feature type="transmembrane region" description="Helical" evidence="11">
    <location>
        <begin position="579"/>
        <end position="596"/>
    </location>
</feature>
<dbReference type="Pfam" id="PF01738">
    <property type="entry name" value="DLH"/>
    <property type="match status" value="1"/>
</dbReference>
<dbReference type="PANTHER" id="PTHR10408">
    <property type="entry name" value="STEROL O-ACYLTRANSFERASE"/>
    <property type="match status" value="1"/>
</dbReference>
<evidence type="ECO:0000256" key="11">
    <source>
        <dbReference type="SAM" id="Phobius"/>
    </source>
</evidence>
<evidence type="ECO:0000256" key="2">
    <source>
        <dbReference type="ARBA" id="ARBA00009010"/>
    </source>
</evidence>
<dbReference type="SUPFAM" id="SSF53474">
    <property type="entry name" value="alpha/beta-Hydrolases"/>
    <property type="match status" value="1"/>
</dbReference>
<evidence type="ECO:0000313" key="14">
    <source>
        <dbReference type="Proteomes" id="UP001213681"/>
    </source>
</evidence>
<gene>
    <name evidence="13" type="ORF">N7458_009398</name>
</gene>
<dbReference type="Pfam" id="PF03062">
    <property type="entry name" value="MBOAT"/>
    <property type="match status" value="1"/>
</dbReference>
<comment type="subcellular location">
    <subcellularLocation>
        <location evidence="1">Endoplasmic reticulum membrane</location>
        <topology evidence="1">Multi-pass membrane protein</topology>
    </subcellularLocation>
</comment>
<proteinExistence type="inferred from homology"/>
<dbReference type="GO" id="GO:0005789">
    <property type="term" value="C:endoplasmic reticulum membrane"/>
    <property type="evidence" value="ECO:0007669"/>
    <property type="project" value="UniProtKB-SubCell"/>
</dbReference>
<evidence type="ECO:0000256" key="10">
    <source>
        <dbReference type="SAM" id="MobiDB-lite"/>
    </source>
</evidence>
<name>A0AAD6FYD7_9EURO</name>
<sequence length="836" mass="95244">MSGPRDGEAKLLRGRLAATPPSSSSTSVSSAAAVEDENQPRRRSISVELRETTQAGQYILTAEDAELLQEVLRDNLLLEQSEASSKRTFLFRDLHFTRQRSAFDRQNPSFSSSQFHGFFTLFWLGVTLMLVKVAANNFRTYGTPFGTTEIIDLMLSRDVLVLGITDLVLCWSTLFCLVLQRLIFDGYLRWSGPGWVIQNIWQTTYLAGFIWWTYHRDWPWTHTVFMVLHCLTMLMKQHSYASYNGYLSELYKKRDLLKGRLERLERHSSQDSVSSSYSSSTPSVLNSEITSLRKQNKRRSSTEFKSIHATRDTDHLLSLSETIENGTALEPAQLVSLKGLLTKEIELLSEGLRGQLSTHNQYPRNLTISNFCEFITLPTLVYELEYPRTERIDWTYVAEKVVATFATIFVMIVVSQYWIYPVVMRTLEMKEQGLTVQQRLREFPWVLSDLLFPFMMEYLLAFYVIWECVLNAVAEITRFADRGFYADWWNSVSWDQFARDWNRPVHNFLLRHVYHSSISSFRLSHVSASLMTFLLSACVHELIMLCIFRRLRGYLLFLQMTQLPLVSLSRTRLLRGRRLMGNIFFWLGIFTGPSLLCTCCTVGVKHEGEAKGQFQQVGGVDTYVSYPADRSTKRAILLLTDVIGHRFINAQLIADQLAANGYFVVMPDLFHGDPVPLNRPAGWDLMAWLNGPPGHLLPRVEPVVKAVFAEMKSSLGCERIGAIGYCFGAKYAVRLLQEDGVDAAYLAHPSFVDAEELAAIKGPLSIAAAETDSIFPAEKRHQSEEILAKTGQPYQINLFSGVEHGFAVRADISKPVIRFAKEAAFTQAVAWFNQYL</sequence>
<feature type="region of interest" description="Disordered" evidence="10">
    <location>
        <begin position="1"/>
        <end position="44"/>
    </location>
</feature>
<reference evidence="13" key="2">
    <citation type="journal article" date="2023" name="IMA Fungus">
        <title>Comparative genomic study of the Penicillium genus elucidates a diverse pangenome and 15 lateral gene transfer events.</title>
        <authorList>
            <person name="Petersen C."/>
            <person name="Sorensen T."/>
            <person name="Nielsen M.R."/>
            <person name="Sondergaard T.E."/>
            <person name="Sorensen J.L."/>
            <person name="Fitzpatrick D.A."/>
            <person name="Frisvad J.C."/>
            <person name="Nielsen K.L."/>
        </authorList>
    </citation>
    <scope>NUCLEOTIDE SEQUENCE</scope>
    <source>
        <strain evidence="13">IBT 16125</strain>
    </source>
</reference>
<evidence type="ECO:0000256" key="4">
    <source>
        <dbReference type="ARBA" id="ARBA00022692"/>
    </source>
</evidence>
<feature type="transmembrane region" description="Helical" evidence="11">
    <location>
        <begin position="443"/>
        <end position="466"/>
    </location>
</feature>
<comment type="function">
    <text evidence="9">Sterol O-acyltransferase that catalyzes the formation of stery esters.</text>
</comment>
<feature type="compositionally biased region" description="Low complexity" evidence="10">
    <location>
        <begin position="17"/>
        <end position="33"/>
    </location>
</feature>
<feature type="transmembrane region" description="Helical" evidence="11">
    <location>
        <begin position="526"/>
        <end position="548"/>
    </location>
</feature>
<dbReference type="PANTHER" id="PTHR10408:SF23">
    <property type="entry name" value="STEROL O-ACYLTRANSFERASE 1-RELATED"/>
    <property type="match status" value="1"/>
</dbReference>
<dbReference type="RefSeq" id="XP_056761629.1">
    <property type="nucleotide sequence ID" value="XM_056912780.1"/>
</dbReference>
<feature type="transmembrane region" description="Helical" evidence="11">
    <location>
        <begin position="115"/>
        <end position="135"/>
    </location>
</feature>
<feature type="domain" description="Dienelactone hydrolase" evidence="12">
    <location>
        <begin position="621"/>
        <end position="836"/>
    </location>
</feature>